<comment type="similarity">
    <text evidence="1">Belongs to the transglycosylase Slt family.</text>
</comment>
<feature type="signal peptide" evidence="2">
    <location>
        <begin position="1"/>
        <end position="19"/>
    </location>
</feature>
<dbReference type="InterPro" id="IPR023346">
    <property type="entry name" value="Lysozyme-like_dom_sf"/>
</dbReference>
<evidence type="ECO:0000256" key="2">
    <source>
        <dbReference type="SAM" id="SignalP"/>
    </source>
</evidence>
<dbReference type="Gene3D" id="1.10.530.10">
    <property type="match status" value="1"/>
</dbReference>
<proteinExistence type="inferred from homology"/>
<dbReference type="CDD" id="cd00254">
    <property type="entry name" value="LT-like"/>
    <property type="match status" value="1"/>
</dbReference>
<dbReference type="PANTHER" id="PTHR37423:SF2">
    <property type="entry name" value="MEMBRANE-BOUND LYTIC MUREIN TRANSGLYCOSYLASE C"/>
    <property type="match status" value="1"/>
</dbReference>
<dbReference type="Pfam" id="PF01464">
    <property type="entry name" value="SLT"/>
    <property type="match status" value="1"/>
</dbReference>
<dbReference type="STRING" id="87626.PTD2_03856"/>
<comment type="caution">
    <text evidence="4">The sequence shown here is derived from an EMBL/GenBank/DDBJ whole genome shotgun (WGS) entry which is preliminary data.</text>
</comment>
<protein>
    <submittedName>
        <fullName evidence="4">Transglycosylase SLT domain protein</fullName>
    </submittedName>
</protein>
<dbReference type="OrthoDB" id="92254at2"/>
<reference evidence="4 5" key="1">
    <citation type="submission" date="2006-02" db="EMBL/GenBank/DDBJ databases">
        <authorList>
            <person name="Moran M.A."/>
            <person name="Kjelleberg S."/>
            <person name="Egan S."/>
            <person name="Saunders N."/>
            <person name="Thomas T."/>
            <person name="Ferriera S."/>
            <person name="Johnson J."/>
            <person name="Kravitz S."/>
            <person name="Halpern A."/>
            <person name="Remington K."/>
            <person name="Beeson K."/>
            <person name="Tran B."/>
            <person name="Rogers Y.-H."/>
            <person name="Friedman R."/>
            <person name="Venter J.C."/>
        </authorList>
    </citation>
    <scope>NUCLEOTIDE SEQUENCE [LARGE SCALE GENOMIC DNA]</scope>
    <source>
        <strain evidence="4 5">D2</strain>
    </source>
</reference>
<dbReference type="SUPFAM" id="SSF53955">
    <property type="entry name" value="Lysozyme-like"/>
    <property type="match status" value="1"/>
</dbReference>
<dbReference type="PANTHER" id="PTHR37423">
    <property type="entry name" value="SOLUBLE LYTIC MUREIN TRANSGLYCOSYLASE-RELATED"/>
    <property type="match status" value="1"/>
</dbReference>
<dbReference type="eggNOG" id="COG0741">
    <property type="taxonomic scope" value="Bacteria"/>
</dbReference>
<gene>
    <name evidence="4" type="ORF">PTD2_03856</name>
</gene>
<feature type="domain" description="Transglycosylase SLT" evidence="3">
    <location>
        <begin position="79"/>
        <end position="183"/>
    </location>
</feature>
<dbReference type="EMBL" id="AAOH01000001">
    <property type="protein sequence ID" value="EAR30674.1"/>
    <property type="molecule type" value="Genomic_DNA"/>
</dbReference>
<dbReference type="InterPro" id="IPR008258">
    <property type="entry name" value="Transglycosylase_SLT_dom_1"/>
</dbReference>
<feature type="chain" id="PRO_5002665693" evidence="2">
    <location>
        <begin position="20"/>
        <end position="203"/>
    </location>
</feature>
<evidence type="ECO:0000256" key="1">
    <source>
        <dbReference type="ARBA" id="ARBA00007734"/>
    </source>
</evidence>
<accession>A4C542</accession>
<dbReference type="Proteomes" id="UP000006201">
    <property type="component" value="Unassembled WGS sequence"/>
</dbReference>
<dbReference type="HOGENOM" id="CLU_065765_1_1_6"/>
<dbReference type="AlphaFoldDB" id="A4C542"/>
<organism evidence="4 5">
    <name type="scientific">Pseudoalteromonas tunicata D2</name>
    <dbReference type="NCBI Taxonomy" id="87626"/>
    <lineage>
        <taxon>Bacteria</taxon>
        <taxon>Pseudomonadati</taxon>
        <taxon>Pseudomonadota</taxon>
        <taxon>Gammaproteobacteria</taxon>
        <taxon>Alteromonadales</taxon>
        <taxon>Pseudoalteromonadaceae</taxon>
        <taxon>Pseudoalteromonas</taxon>
    </lineage>
</organism>
<sequence length="203" mass="22889">MLRIFCLTILLFNCLSIYAKDKVVYQYIQANGTIAFTDQKPMAHKYNVLKYDCFACRVDSSIDWYHTKLFKNDFNAEITQASLDHNIPAALIRAVIHAESAFKYDALSKKGAVGLMQLMPTTAKELGVKNLRQPRQNIDGGTKYFAQLLDTFKGNVKLAAAAYNAGPNAVKKYSGIPPFEETQAYVKRVSILHQRYQQALLLP</sequence>
<evidence type="ECO:0000313" key="4">
    <source>
        <dbReference type="EMBL" id="EAR30674.1"/>
    </source>
</evidence>
<dbReference type="RefSeq" id="WP_009836972.1">
    <property type="nucleotide sequence ID" value="NZ_AAOH01000001.1"/>
</dbReference>
<keyword evidence="5" id="KW-1185">Reference proteome</keyword>
<evidence type="ECO:0000313" key="5">
    <source>
        <dbReference type="Proteomes" id="UP000006201"/>
    </source>
</evidence>
<name>A4C542_9GAMM</name>
<evidence type="ECO:0000259" key="3">
    <source>
        <dbReference type="Pfam" id="PF01464"/>
    </source>
</evidence>
<keyword evidence="2" id="KW-0732">Signal</keyword>